<reference evidence="2 3" key="1">
    <citation type="journal article" date="2018" name="G3 (Bethesda)">
        <title>Phylogenetic and Phylogenomic Definition of Rhizopus Species.</title>
        <authorList>
            <person name="Gryganskyi A.P."/>
            <person name="Golan J."/>
            <person name="Dolatabadi S."/>
            <person name="Mondo S."/>
            <person name="Robb S."/>
            <person name="Idnurm A."/>
            <person name="Muszewska A."/>
            <person name="Steczkiewicz K."/>
            <person name="Masonjones S."/>
            <person name="Liao H.L."/>
            <person name="Gajdeczka M.T."/>
            <person name="Anike F."/>
            <person name="Vuek A."/>
            <person name="Anishchenko I.M."/>
            <person name="Voigt K."/>
            <person name="de Hoog G.S."/>
            <person name="Smith M.E."/>
            <person name="Heitman J."/>
            <person name="Vilgalys R."/>
            <person name="Stajich J.E."/>
        </authorList>
    </citation>
    <scope>NUCLEOTIDE SEQUENCE [LARGE SCALE GENOMIC DNA]</scope>
    <source>
        <strain evidence="2 3">LSU 92-RS-03</strain>
    </source>
</reference>
<protein>
    <submittedName>
        <fullName evidence="2">Uncharacterized protein</fullName>
    </submittedName>
</protein>
<gene>
    <name evidence="2" type="ORF">CU098_006520</name>
</gene>
<keyword evidence="3" id="KW-1185">Reference proteome</keyword>
<comment type="caution">
    <text evidence="2">The sequence shown here is derived from an EMBL/GenBank/DDBJ whole genome shotgun (WGS) entry which is preliminary data.</text>
</comment>
<sequence length="430" mass="49266">KHICLVVLDALLLQIVRDLPRSPHHARRLSDPSCTNLLSSITHHTNTLHEFSSSSSTLMIRSQSSPTPAIMSDIHRILDSSHHTHQDYTLCCSLAALLNDVYRLLELNATQQQQDKLLESTTDDVASLQQELHDKVSTFQKDRAQGVMSILAQEASQEMIMLWDEMDHLMNIVTKLAVQQWGLPAYDKIPKETPPAYDTIHPCLSGKPNDLDQLLDAMDRLSHAAPRLNNQRVCLSESQVEALAAATLGKNIERLSRGRMEDQRASLPLKTRHQVLQDLVHQVQKSASRSLDNQRVSLNVQTQKKMEFASLCGLVNRLEKTRYTDQEWISREERLIHDLLHTTDLLAKSLDRPAYQRQRFSMSAIKKHHLFMSGLLNKVEKLERHRLVDQDAEFSNKNTSQDREDLYRLLNRIYQSTKPQLDNQRASFTV</sequence>
<name>A0A367IVB8_RHIST</name>
<evidence type="ECO:0000256" key="1">
    <source>
        <dbReference type="SAM" id="SignalP"/>
    </source>
</evidence>
<keyword evidence="1" id="KW-0732">Signal</keyword>
<dbReference type="Proteomes" id="UP000253551">
    <property type="component" value="Unassembled WGS sequence"/>
</dbReference>
<proteinExistence type="predicted"/>
<organism evidence="2 3">
    <name type="scientific">Rhizopus stolonifer</name>
    <name type="common">Rhizopus nigricans</name>
    <dbReference type="NCBI Taxonomy" id="4846"/>
    <lineage>
        <taxon>Eukaryota</taxon>
        <taxon>Fungi</taxon>
        <taxon>Fungi incertae sedis</taxon>
        <taxon>Mucoromycota</taxon>
        <taxon>Mucoromycotina</taxon>
        <taxon>Mucoromycetes</taxon>
        <taxon>Mucorales</taxon>
        <taxon>Mucorineae</taxon>
        <taxon>Rhizopodaceae</taxon>
        <taxon>Rhizopus</taxon>
    </lineage>
</organism>
<evidence type="ECO:0000313" key="2">
    <source>
        <dbReference type="EMBL" id="RCH81628.1"/>
    </source>
</evidence>
<feature type="chain" id="PRO_5016578981" evidence="1">
    <location>
        <begin position="19"/>
        <end position="430"/>
    </location>
</feature>
<accession>A0A367IVB8</accession>
<dbReference type="AlphaFoldDB" id="A0A367IVB8"/>
<dbReference type="EMBL" id="PJQM01005438">
    <property type="protein sequence ID" value="RCH81628.1"/>
    <property type="molecule type" value="Genomic_DNA"/>
</dbReference>
<feature type="signal peptide" evidence="1">
    <location>
        <begin position="1"/>
        <end position="18"/>
    </location>
</feature>
<feature type="non-terminal residue" evidence="2">
    <location>
        <position position="1"/>
    </location>
</feature>
<evidence type="ECO:0000313" key="3">
    <source>
        <dbReference type="Proteomes" id="UP000253551"/>
    </source>
</evidence>
<dbReference type="OrthoDB" id="66510at2759"/>